<feature type="transmembrane region" description="Helical" evidence="9">
    <location>
        <begin position="113"/>
        <end position="137"/>
    </location>
</feature>
<evidence type="ECO:0000313" key="12">
    <source>
        <dbReference type="EMBL" id="SHI18028.1"/>
    </source>
</evidence>
<feature type="transmembrane region" description="Helical" evidence="9">
    <location>
        <begin position="164"/>
        <end position="183"/>
    </location>
</feature>
<feature type="transmembrane region" description="Helical" evidence="9">
    <location>
        <begin position="281"/>
        <end position="302"/>
    </location>
</feature>
<protein>
    <recommendedName>
        <fullName evidence="10">Phosphate transport system permease protein</fullName>
    </recommendedName>
</protein>
<gene>
    <name evidence="12" type="primary">pstC_2</name>
    <name evidence="12" type="ORF">VA7868_02173</name>
</gene>
<accession>A0A1M5Z1T1</accession>
<proteinExistence type="inferred from homology"/>
<comment type="subcellular location">
    <subcellularLocation>
        <location evidence="10">Cell inner membrane</location>
        <topology evidence="10">Multi-pass membrane protein</topology>
    </subcellularLocation>
    <subcellularLocation>
        <location evidence="1 9">Cell membrane</location>
        <topology evidence="1 9">Multi-pass membrane protein</topology>
    </subcellularLocation>
</comment>
<dbReference type="Pfam" id="PF00528">
    <property type="entry name" value="BPD_transp_1"/>
    <property type="match status" value="1"/>
</dbReference>
<keyword evidence="7 9" id="KW-1133">Transmembrane helix</keyword>
<dbReference type="InterPro" id="IPR051124">
    <property type="entry name" value="Phosphate_Transport_Permease"/>
</dbReference>
<evidence type="ECO:0000259" key="11">
    <source>
        <dbReference type="PROSITE" id="PS50928"/>
    </source>
</evidence>
<feature type="domain" description="ABC transmembrane type-1" evidence="11">
    <location>
        <begin position="73"/>
        <end position="302"/>
    </location>
</feature>
<keyword evidence="5 10" id="KW-0592">Phosphate transport</keyword>
<reference evidence="12 13" key="1">
    <citation type="submission" date="2016-11" db="EMBL/GenBank/DDBJ databases">
        <authorList>
            <person name="Jaros S."/>
            <person name="Januszkiewicz K."/>
            <person name="Wedrychowicz H."/>
        </authorList>
    </citation>
    <scope>NUCLEOTIDE SEQUENCE [LARGE SCALE GENOMIC DNA]</scope>
    <source>
        <strain evidence="12 13">CECT 7868</strain>
    </source>
</reference>
<evidence type="ECO:0000256" key="7">
    <source>
        <dbReference type="ARBA" id="ARBA00022989"/>
    </source>
</evidence>
<dbReference type="PROSITE" id="PS50928">
    <property type="entry name" value="ABC_TM1"/>
    <property type="match status" value="1"/>
</dbReference>
<dbReference type="GO" id="GO:0005886">
    <property type="term" value="C:plasma membrane"/>
    <property type="evidence" value="ECO:0007669"/>
    <property type="project" value="UniProtKB-SubCell"/>
</dbReference>
<dbReference type="EMBL" id="FQXZ01000021">
    <property type="protein sequence ID" value="SHI18028.1"/>
    <property type="molecule type" value="Genomic_DNA"/>
</dbReference>
<keyword evidence="8 9" id="KW-0472">Membrane</keyword>
<feature type="transmembrane region" description="Helical" evidence="9">
    <location>
        <begin position="71"/>
        <end position="101"/>
    </location>
</feature>
<keyword evidence="3 9" id="KW-0813">Transport</keyword>
<evidence type="ECO:0000313" key="13">
    <source>
        <dbReference type="Proteomes" id="UP000184608"/>
    </source>
</evidence>
<dbReference type="NCBIfam" id="TIGR02138">
    <property type="entry name" value="phosphate_pstC"/>
    <property type="match status" value="1"/>
</dbReference>
<evidence type="ECO:0000256" key="5">
    <source>
        <dbReference type="ARBA" id="ARBA00022592"/>
    </source>
</evidence>
<dbReference type="GO" id="GO:0006817">
    <property type="term" value="P:phosphate ion transport"/>
    <property type="evidence" value="ECO:0007669"/>
    <property type="project" value="UniProtKB-KW"/>
</dbReference>
<feature type="transmembrane region" description="Helical" evidence="9">
    <location>
        <begin position="20"/>
        <end position="40"/>
    </location>
</feature>
<name>A0A1M5Z1T1_9VIBR</name>
<evidence type="ECO:0000256" key="2">
    <source>
        <dbReference type="ARBA" id="ARBA00007069"/>
    </source>
</evidence>
<evidence type="ECO:0000256" key="3">
    <source>
        <dbReference type="ARBA" id="ARBA00022448"/>
    </source>
</evidence>
<dbReference type="PANTHER" id="PTHR30425:SF1">
    <property type="entry name" value="PHOSPHATE TRANSPORT SYSTEM PERMEASE PROTEIN PSTC"/>
    <property type="match status" value="1"/>
</dbReference>
<evidence type="ECO:0000256" key="10">
    <source>
        <dbReference type="RuleBase" id="RU363054"/>
    </source>
</evidence>
<dbReference type="GO" id="GO:0005315">
    <property type="term" value="F:phosphate transmembrane transporter activity"/>
    <property type="evidence" value="ECO:0007669"/>
    <property type="project" value="InterPro"/>
</dbReference>
<comment type="function">
    <text evidence="10">Part of the binding-protein-dependent transport system for phosphate; probably responsible for the translocation of the substrate across the membrane.</text>
</comment>
<evidence type="ECO:0000256" key="9">
    <source>
        <dbReference type="RuleBase" id="RU363032"/>
    </source>
</evidence>
<keyword evidence="4" id="KW-1003">Cell membrane</keyword>
<evidence type="ECO:0000256" key="6">
    <source>
        <dbReference type="ARBA" id="ARBA00022692"/>
    </source>
</evidence>
<dbReference type="CDD" id="cd06261">
    <property type="entry name" value="TM_PBP2"/>
    <property type="match status" value="1"/>
</dbReference>
<evidence type="ECO:0000256" key="4">
    <source>
        <dbReference type="ARBA" id="ARBA00022475"/>
    </source>
</evidence>
<comment type="similarity">
    <text evidence="2 10">Belongs to the binding-protein-dependent transport system permease family. CysTW subfamily.</text>
</comment>
<keyword evidence="13" id="KW-1185">Reference proteome</keyword>
<dbReference type="Proteomes" id="UP000184608">
    <property type="component" value="Unassembled WGS sequence"/>
</dbReference>
<dbReference type="InterPro" id="IPR035906">
    <property type="entry name" value="MetI-like_sf"/>
</dbReference>
<dbReference type="SUPFAM" id="SSF161098">
    <property type="entry name" value="MetI-like"/>
    <property type="match status" value="1"/>
</dbReference>
<keyword evidence="10" id="KW-0997">Cell inner membrane</keyword>
<organism evidence="12 13">
    <name type="scientific">Vibrio aerogenes CECT 7868</name>
    <dbReference type="NCBI Taxonomy" id="1216006"/>
    <lineage>
        <taxon>Bacteria</taxon>
        <taxon>Pseudomonadati</taxon>
        <taxon>Pseudomonadota</taxon>
        <taxon>Gammaproteobacteria</taxon>
        <taxon>Vibrionales</taxon>
        <taxon>Vibrionaceae</taxon>
        <taxon>Vibrio</taxon>
    </lineage>
</organism>
<dbReference type="STRING" id="1216006.VA7868_02173"/>
<keyword evidence="6 9" id="KW-0812">Transmembrane</keyword>
<dbReference type="InterPro" id="IPR000515">
    <property type="entry name" value="MetI-like"/>
</dbReference>
<dbReference type="InterPro" id="IPR011864">
    <property type="entry name" value="Phosphate_PstC"/>
</dbReference>
<dbReference type="AlphaFoldDB" id="A0A1M5Z1T1"/>
<evidence type="ECO:0000256" key="1">
    <source>
        <dbReference type="ARBA" id="ARBA00004651"/>
    </source>
</evidence>
<evidence type="ECO:0000256" key="8">
    <source>
        <dbReference type="ARBA" id="ARBA00023136"/>
    </source>
</evidence>
<sequence>MMTIISLKNKINGDSVFNKLSFASALLIFITLTGIILSLIEGGWPAFQKFGIHFIFRDIWDPIQGEFGAAAAIYGTLVSSLIAILISAPIALGTAIFLAELTPGWLSEPVGKAVELLAAIPSIIYGMWGLFVFAPWFSDNFQMWAAEHIVDIPLIGPWFDGPPIGIGLLSAGIILSIMILPIMTSLTRDALKSIPDVLREAAYGTGATPFEVITRVLIPQVKEATVSAAILGLGRALGETMAVAFVIGGANRIETSLFMPASSISATIAQQFNEATDPMQLASLIALGVVLFIITFFVMSFARRLLRKKKYE</sequence>
<feature type="transmembrane region" description="Helical" evidence="9">
    <location>
        <begin position="228"/>
        <end position="250"/>
    </location>
</feature>
<dbReference type="PANTHER" id="PTHR30425">
    <property type="entry name" value="PHOSPHATE TRANSPORT SYSTEM PERMEASE PROTEIN PST"/>
    <property type="match status" value="1"/>
</dbReference>
<dbReference type="Gene3D" id="1.10.3720.10">
    <property type="entry name" value="MetI-like"/>
    <property type="match status" value="1"/>
</dbReference>